<dbReference type="EMBL" id="FOGF01000062">
    <property type="protein sequence ID" value="SER48940.1"/>
    <property type="molecule type" value="Genomic_DNA"/>
</dbReference>
<evidence type="ECO:0000313" key="1">
    <source>
        <dbReference type="EMBL" id="SER29450.1"/>
    </source>
</evidence>
<gene>
    <name evidence="1" type="ORF">SAMN05421767_1331</name>
    <name evidence="2" type="ORF">SAMN05421767_1571</name>
    <name evidence="3" type="ORF">SAMN05421767_1621</name>
</gene>
<dbReference type="AlphaFoldDB" id="A0A1H9PLH3"/>
<proteinExistence type="predicted"/>
<evidence type="ECO:0000313" key="2">
    <source>
        <dbReference type="EMBL" id="SER46658.1"/>
    </source>
</evidence>
<organism evidence="3 4">
    <name type="scientific">Granulicatella balaenopterae</name>
    <dbReference type="NCBI Taxonomy" id="137733"/>
    <lineage>
        <taxon>Bacteria</taxon>
        <taxon>Bacillati</taxon>
        <taxon>Bacillota</taxon>
        <taxon>Bacilli</taxon>
        <taxon>Lactobacillales</taxon>
        <taxon>Carnobacteriaceae</taxon>
        <taxon>Granulicatella</taxon>
    </lineage>
</organism>
<feature type="non-terminal residue" evidence="3">
    <location>
        <position position="26"/>
    </location>
</feature>
<name>A0A1H9PLH3_9LACT</name>
<sequence>MPNSNCIRTLLNIPDKNIIFDNNSVS</sequence>
<dbReference type="EMBL" id="FOGF01000033">
    <property type="protein sequence ID" value="SER29450.1"/>
    <property type="molecule type" value="Genomic_DNA"/>
</dbReference>
<protein>
    <submittedName>
        <fullName evidence="3">Uncharacterized protein</fullName>
    </submittedName>
</protein>
<evidence type="ECO:0000313" key="3">
    <source>
        <dbReference type="EMBL" id="SER48940.1"/>
    </source>
</evidence>
<dbReference type="EMBL" id="FOGF01000057">
    <property type="protein sequence ID" value="SER46658.1"/>
    <property type="molecule type" value="Genomic_DNA"/>
</dbReference>
<keyword evidence="4" id="KW-1185">Reference proteome</keyword>
<accession>A0A1H9PLH3</accession>
<reference evidence="3 4" key="1">
    <citation type="submission" date="2016-10" db="EMBL/GenBank/DDBJ databases">
        <authorList>
            <person name="de Groot N.N."/>
        </authorList>
    </citation>
    <scope>NUCLEOTIDE SEQUENCE [LARGE SCALE GENOMIC DNA]</scope>
    <source>
        <strain evidence="3 4">DSM 15827</strain>
    </source>
</reference>
<dbReference type="Proteomes" id="UP000198556">
    <property type="component" value="Unassembled WGS sequence"/>
</dbReference>
<evidence type="ECO:0000313" key="4">
    <source>
        <dbReference type="Proteomes" id="UP000198556"/>
    </source>
</evidence>